<dbReference type="Proteomes" id="UP000001997">
    <property type="component" value="Unassembled WGS sequence"/>
</dbReference>
<evidence type="ECO:0000313" key="2">
    <source>
        <dbReference type="Proteomes" id="UP000001997"/>
    </source>
</evidence>
<name>A5DB64_PICGU</name>
<dbReference type="OMA" id="IANRYHA"/>
<accession>A5DB64</accession>
<dbReference type="EMBL" id="CH408155">
    <property type="protein sequence ID" value="EDK36421.1"/>
    <property type="molecule type" value="Genomic_DNA"/>
</dbReference>
<dbReference type="InterPro" id="IPR018858">
    <property type="entry name" value="DUF2458"/>
</dbReference>
<organism evidence="1 2">
    <name type="scientific">Meyerozyma guilliermondii (strain ATCC 6260 / CBS 566 / DSM 6381 / JCM 1539 / NBRC 10279 / NRRL Y-324)</name>
    <name type="common">Yeast</name>
    <name type="synonym">Candida guilliermondii</name>
    <dbReference type="NCBI Taxonomy" id="294746"/>
    <lineage>
        <taxon>Eukaryota</taxon>
        <taxon>Fungi</taxon>
        <taxon>Dikarya</taxon>
        <taxon>Ascomycota</taxon>
        <taxon>Saccharomycotina</taxon>
        <taxon>Pichiomycetes</taxon>
        <taxon>Debaryomycetaceae</taxon>
        <taxon>Meyerozyma</taxon>
    </lineage>
</organism>
<dbReference type="RefSeq" id="XP_001487142.1">
    <property type="nucleotide sequence ID" value="XM_001487092.1"/>
</dbReference>
<protein>
    <submittedName>
        <fullName evidence="1">Uncharacterized protein</fullName>
    </submittedName>
</protein>
<dbReference type="Pfam" id="PF10454">
    <property type="entry name" value="DUF2458"/>
    <property type="match status" value="1"/>
</dbReference>
<dbReference type="AlphaFoldDB" id="A5DB64"/>
<gene>
    <name evidence="1" type="ORF">PGUG_00519</name>
</gene>
<dbReference type="InParanoid" id="A5DB64"/>
<proteinExistence type="predicted"/>
<sequence length="234" mass="28113">MDYDRIREAIHKCIVYNEKVLNGKYMGLDVENEAAIVDRIVQKHSDDFAQLLSKKDYYESKLFTWLHQNLKLVKGKAPLYKRPNLPDPLYITNRYHAIQYVEKIIINDDIKVRAIRELIIKHKSFQEDFKKQRDEIIEQYNESKRQIYQNKGPQILSSINESKIARLREATETDLRSLDERMAYKMKKLSNENHELLRGFKVPFFYIDESYKYPDLKQDQEFMLDLLRDSIELK</sequence>
<reference evidence="1 2" key="1">
    <citation type="journal article" date="2009" name="Nature">
        <title>Evolution of pathogenicity and sexual reproduction in eight Candida genomes.</title>
        <authorList>
            <person name="Butler G."/>
            <person name="Rasmussen M.D."/>
            <person name="Lin M.F."/>
            <person name="Santos M.A."/>
            <person name="Sakthikumar S."/>
            <person name="Munro C.A."/>
            <person name="Rheinbay E."/>
            <person name="Grabherr M."/>
            <person name="Forche A."/>
            <person name="Reedy J.L."/>
            <person name="Agrafioti I."/>
            <person name="Arnaud M.B."/>
            <person name="Bates S."/>
            <person name="Brown A.J."/>
            <person name="Brunke S."/>
            <person name="Costanzo M.C."/>
            <person name="Fitzpatrick D.A."/>
            <person name="de Groot P.W."/>
            <person name="Harris D."/>
            <person name="Hoyer L.L."/>
            <person name="Hube B."/>
            <person name="Klis F.M."/>
            <person name="Kodira C."/>
            <person name="Lennard N."/>
            <person name="Logue M.E."/>
            <person name="Martin R."/>
            <person name="Neiman A.M."/>
            <person name="Nikolaou E."/>
            <person name="Quail M.A."/>
            <person name="Quinn J."/>
            <person name="Santos M.C."/>
            <person name="Schmitzberger F.F."/>
            <person name="Sherlock G."/>
            <person name="Shah P."/>
            <person name="Silverstein K.A."/>
            <person name="Skrzypek M.S."/>
            <person name="Soll D."/>
            <person name="Staggs R."/>
            <person name="Stansfield I."/>
            <person name="Stumpf M.P."/>
            <person name="Sudbery P.E."/>
            <person name="Srikantha T."/>
            <person name="Zeng Q."/>
            <person name="Berman J."/>
            <person name="Berriman M."/>
            <person name="Heitman J."/>
            <person name="Gow N.A."/>
            <person name="Lorenz M.C."/>
            <person name="Birren B.W."/>
            <person name="Kellis M."/>
            <person name="Cuomo C.A."/>
        </authorList>
    </citation>
    <scope>NUCLEOTIDE SEQUENCE [LARGE SCALE GENOMIC DNA]</scope>
    <source>
        <strain evidence="2">ATCC 6260 / CBS 566 / DSM 6381 / JCM 1539 / NBRC 10279 / NRRL Y-324</strain>
    </source>
</reference>
<dbReference type="eggNOG" id="ENOG502RQ2P">
    <property type="taxonomic scope" value="Eukaryota"/>
</dbReference>
<dbReference type="OrthoDB" id="4084221at2759"/>
<keyword evidence="2" id="KW-1185">Reference proteome</keyword>
<dbReference type="KEGG" id="pgu:PGUG_00519"/>
<dbReference type="HOGENOM" id="CLU_1240528_0_0_1"/>
<dbReference type="VEuPathDB" id="FungiDB:PGUG_00519"/>
<evidence type="ECO:0000313" key="1">
    <source>
        <dbReference type="EMBL" id="EDK36421.1"/>
    </source>
</evidence>
<dbReference type="GeneID" id="5129680"/>